<dbReference type="Proteomes" id="UP001218188">
    <property type="component" value="Unassembled WGS sequence"/>
</dbReference>
<reference evidence="2" key="1">
    <citation type="submission" date="2023-03" db="EMBL/GenBank/DDBJ databases">
        <title>Massive genome expansion in bonnet fungi (Mycena s.s.) driven by repeated elements and novel gene families across ecological guilds.</title>
        <authorList>
            <consortium name="Lawrence Berkeley National Laboratory"/>
            <person name="Harder C.B."/>
            <person name="Miyauchi S."/>
            <person name="Viragh M."/>
            <person name="Kuo A."/>
            <person name="Thoen E."/>
            <person name="Andreopoulos B."/>
            <person name="Lu D."/>
            <person name="Skrede I."/>
            <person name="Drula E."/>
            <person name="Henrissat B."/>
            <person name="Morin E."/>
            <person name="Kohler A."/>
            <person name="Barry K."/>
            <person name="LaButti K."/>
            <person name="Morin E."/>
            <person name="Salamov A."/>
            <person name="Lipzen A."/>
            <person name="Mereny Z."/>
            <person name="Hegedus B."/>
            <person name="Baldrian P."/>
            <person name="Stursova M."/>
            <person name="Weitz H."/>
            <person name="Taylor A."/>
            <person name="Grigoriev I.V."/>
            <person name="Nagy L.G."/>
            <person name="Martin F."/>
            <person name="Kauserud H."/>
        </authorList>
    </citation>
    <scope>NUCLEOTIDE SEQUENCE</scope>
    <source>
        <strain evidence="2">CBHHK200</strain>
    </source>
</reference>
<name>A0AAD6SUN0_9AGAR</name>
<keyword evidence="3" id="KW-1185">Reference proteome</keyword>
<dbReference type="AlphaFoldDB" id="A0AAD6SUN0"/>
<feature type="domain" description="BTB" evidence="1">
    <location>
        <begin position="31"/>
        <end position="105"/>
    </location>
</feature>
<dbReference type="Gene3D" id="3.30.710.10">
    <property type="entry name" value="Potassium Channel Kv1.1, Chain A"/>
    <property type="match status" value="1"/>
</dbReference>
<dbReference type="InterPro" id="IPR011333">
    <property type="entry name" value="SKP1/BTB/POZ_sf"/>
</dbReference>
<dbReference type="CDD" id="cd18186">
    <property type="entry name" value="BTB_POZ_ZBTB_KLHL-like"/>
    <property type="match status" value="1"/>
</dbReference>
<evidence type="ECO:0000313" key="2">
    <source>
        <dbReference type="EMBL" id="KAJ7033401.1"/>
    </source>
</evidence>
<sequence length="224" mass="25733">MTLQHAALETRHNLERRSRVKEHPRFFFPDGTVIFLVENTLYRVHRYFFERDSAVFASMFTLPSAASQRPEGEVVENPIVLEGVSAVDFDRFLSIMYPSNFTARDIASAEEWTSVLSLASRWDFTSLRDLAMQHLFVTTSAVERIALGRRYDILEWLVPAYTEVCERKDPLTLAEGRLLGVDDAICIAQVRHMIRYSANLNRHHDSVVALVRDVLFRLGDVFAP</sequence>
<gene>
    <name evidence="2" type="ORF">C8F04DRAFT_1354349</name>
</gene>
<protein>
    <recommendedName>
        <fullName evidence="1">BTB domain-containing protein</fullName>
    </recommendedName>
</protein>
<dbReference type="Pfam" id="PF00651">
    <property type="entry name" value="BTB"/>
    <property type="match status" value="1"/>
</dbReference>
<dbReference type="SUPFAM" id="SSF54695">
    <property type="entry name" value="POZ domain"/>
    <property type="match status" value="1"/>
</dbReference>
<evidence type="ECO:0000259" key="1">
    <source>
        <dbReference type="PROSITE" id="PS50097"/>
    </source>
</evidence>
<accession>A0AAD6SUN0</accession>
<proteinExistence type="predicted"/>
<dbReference type="SMART" id="SM00225">
    <property type="entry name" value="BTB"/>
    <property type="match status" value="1"/>
</dbReference>
<dbReference type="EMBL" id="JARJCM010000065">
    <property type="protein sequence ID" value="KAJ7033401.1"/>
    <property type="molecule type" value="Genomic_DNA"/>
</dbReference>
<dbReference type="InterPro" id="IPR000210">
    <property type="entry name" value="BTB/POZ_dom"/>
</dbReference>
<evidence type="ECO:0000313" key="3">
    <source>
        <dbReference type="Proteomes" id="UP001218188"/>
    </source>
</evidence>
<organism evidence="2 3">
    <name type="scientific">Mycena alexandri</name>
    <dbReference type="NCBI Taxonomy" id="1745969"/>
    <lineage>
        <taxon>Eukaryota</taxon>
        <taxon>Fungi</taxon>
        <taxon>Dikarya</taxon>
        <taxon>Basidiomycota</taxon>
        <taxon>Agaricomycotina</taxon>
        <taxon>Agaricomycetes</taxon>
        <taxon>Agaricomycetidae</taxon>
        <taxon>Agaricales</taxon>
        <taxon>Marasmiineae</taxon>
        <taxon>Mycenaceae</taxon>
        <taxon>Mycena</taxon>
    </lineage>
</organism>
<comment type="caution">
    <text evidence="2">The sequence shown here is derived from an EMBL/GenBank/DDBJ whole genome shotgun (WGS) entry which is preliminary data.</text>
</comment>
<dbReference type="PROSITE" id="PS50097">
    <property type="entry name" value="BTB"/>
    <property type="match status" value="1"/>
</dbReference>